<dbReference type="AlphaFoldDB" id="A0A926N602"/>
<dbReference type="InterPro" id="IPR002881">
    <property type="entry name" value="DUF58"/>
</dbReference>
<dbReference type="RefSeq" id="WP_191140566.1">
    <property type="nucleotide sequence ID" value="NZ_JACXAG020000007.1"/>
</dbReference>
<sequence>MLNKKRSLVRLLVLVTICGGAFILIGGAIASFFFYSVFIIVLYATGVFLLKKSNTKVQRTLSHQRVTVGDSLRISISIHQKRYIPFYWTMIRDCNDIHHLSSIGTTCFILSANQTQLCTYGLYHLRRGVYHFSGIEVTQGDRFGLIQRSFQVPLHDEIWVYPKIYPLQYEWQGVGQETTLQMIHKRSPRGITTGIRDYQSGDRLQMIHWKTSARGLGLKVRLDEEATSSHSCMILFDLRSKKADFEIVVSFVASLAHYFFERARSFSVVFVGESIDSLLVRTKGHVQQLMERLTQIQPVDSTDIKFQSLSSYVVQARHLCVVSANLNQEMNQFVQGIQTKTTIDLFLLHEPASKQLTGSVPIWNIQQDEHGFALRGVIRG</sequence>
<feature type="transmembrane region" description="Helical" evidence="1">
    <location>
        <begin position="32"/>
        <end position="50"/>
    </location>
</feature>
<accession>A0A926N602</accession>
<protein>
    <submittedName>
        <fullName evidence="3">DUF58 domain-containing protein</fullName>
    </submittedName>
</protein>
<keyword evidence="4" id="KW-1185">Reference proteome</keyword>
<gene>
    <name evidence="3" type="ORF">IC620_07855</name>
</gene>
<reference evidence="3" key="1">
    <citation type="submission" date="2020-09" db="EMBL/GenBank/DDBJ databases">
        <title>A novel bacterium of genus Hazenella, isolated from South China Sea.</title>
        <authorList>
            <person name="Huang H."/>
            <person name="Mo K."/>
            <person name="Hu Y."/>
        </authorList>
    </citation>
    <scope>NUCLEOTIDE SEQUENCE</scope>
    <source>
        <strain evidence="3">IB182357</strain>
    </source>
</reference>
<dbReference type="PANTHER" id="PTHR34351">
    <property type="entry name" value="SLR1927 PROTEIN-RELATED"/>
    <property type="match status" value="1"/>
</dbReference>
<dbReference type="Proteomes" id="UP000661691">
    <property type="component" value="Unassembled WGS sequence"/>
</dbReference>
<dbReference type="PANTHER" id="PTHR34351:SF2">
    <property type="entry name" value="DUF58 DOMAIN-CONTAINING PROTEIN"/>
    <property type="match status" value="1"/>
</dbReference>
<keyword evidence="1" id="KW-0812">Transmembrane</keyword>
<feature type="domain" description="DUF58" evidence="2">
    <location>
        <begin position="195"/>
        <end position="366"/>
    </location>
</feature>
<dbReference type="Pfam" id="PF01882">
    <property type="entry name" value="DUF58"/>
    <property type="match status" value="1"/>
</dbReference>
<organism evidence="3 4">
    <name type="scientific">Polycladospora coralii</name>
    <dbReference type="NCBI Taxonomy" id="2771432"/>
    <lineage>
        <taxon>Bacteria</taxon>
        <taxon>Bacillati</taxon>
        <taxon>Bacillota</taxon>
        <taxon>Bacilli</taxon>
        <taxon>Bacillales</taxon>
        <taxon>Thermoactinomycetaceae</taxon>
        <taxon>Polycladospora</taxon>
    </lineage>
</organism>
<keyword evidence="1" id="KW-1133">Transmembrane helix</keyword>
<evidence type="ECO:0000259" key="2">
    <source>
        <dbReference type="Pfam" id="PF01882"/>
    </source>
</evidence>
<evidence type="ECO:0000313" key="4">
    <source>
        <dbReference type="Proteomes" id="UP000661691"/>
    </source>
</evidence>
<comment type="caution">
    <text evidence="3">The sequence shown here is derived from an EMBL/GenBank/DDBJ whole genome shotgun (WGS) entry which is preliminary data.</text>
</comment>
<evidence type="ECO:0000313" key="3">
    <source>
        <dbReference type="EMBL" id="MBD1372274.1"/>
    </source>
</evidence>
<keyword evidence="1" id="KW-0472">Membrane</keyword>
<proteinExistence type="predicted"/>
<name>A0A926N602_9BACL</name>
<evidence type="ECO:0000256" key="1">
    <source>
        <dbReference type="SAM" id="Phobius"/>
    </source>
</evidence>
<feature type="transmembrane region" description="Helical" evidence="1">
    <location>
        <begin position="7"/>
        <end position="26"/>
    </location>
</feature>
<dbReference type="EMBL" id="JACXAH010000009">
    <property type="protein sequence ID" value="MBD1372274.1"/>
    <property type="molecule type" value="Genomic_DNA"/>
</dbReference>